<comment type="caution">
    <text evidence="1">The sequence shown here is derived from an EMBL/GenBank/DDBJ whole genome shotgun (WGS) entry which is preliminary data.</text>
</comment>
<reference evidence="1 2" key="1">
    <citation type="submission" date="2020-08" db="EMBL/GenBank/DDBJ databases">
        <title>Genomic Encyclopedia of Type Strains, Phase IV (KMG-V): Genome sequencing to study the core and pangenomes of soil and plant-associated prokaryotes.</title>
        <authorList>
            <person name="Whitman W."/>
        </authorList>
    </citation>
    <scope>NUCLEOTIDE SEQUENCE [LARGE SCALE GENOMIC DNA]</scope>
    <source>
        <strain evidence="1 2">SEMIA 461</strain>
    </source>
</reference>
<dbReference type="EMBL" id="JACIHP010000005">
    <property type="protein sequence ID" value="MBB4492554.1"/>
    <property type="molecule type" value="Genomic_DNA"/>
</dbReference>
<protein>
    <submittedName>
        <fullName evidence="1">Uncharacterized protein</fullName>
    </submittedName>
</protein>
<keyword evidence="2" id="KW-1185">Reference proteome</keyword>
<proteinExistence type="predicted"/>
<evidence type="ECO:0000313" key="2">
    <source>
        <dbReference type="Proteomes" id="UP000534590"/>
    </source>
</evidence>
<organism evidence="1 2">
    <name type="scientific">Agrobacterium radiobacter</name>
    <dbReference type="NCBI Taxonomy" id="362"/>
    <lineage>
        <taxon>Bacteria</taxon>
        <taxon>Pseudomonadati</taxon>
        <taxon>Pseudomonadota</taxon>
        <taxon>Alphaproteobacteria</taxon>
        <taxon>Hyphomicrobiales</taxon>
        <taxon>Rhizobiaceae</taxon>
        <taxon>Rhizobium/Agrobacterium group</taxon>
        <taxon>Agrobacterium</taxon>
        <taxon>Agrobacterium tumefaciens complex</taxon>
    </lineage>
</organism>
<evidence type="ECO:0000313" key="1">
    <source>
        <dbReference type="EMBL" id="MBB4492554.1"/>
    </source>
</evidence>
<dbReference type="Proteomes" id="UP000534590">
    <property type="component" value="Unassembled WGS sequence"/>
</dbReference>
<gene>
    <name evidence="1" type="ORF">GGE40_004399</name>
</gene>
<accession>A0ABR6JC97</accession>
<sequence length="55" mass="6362">MMATARFAKFTRTVQRRELRSPFALKFRIITYRTERRGTASYQCSGTDAAIDENA</sequence>
<name>A0ABR6JC97_AGRRD</name>